<comment type="pathway">
    <text evidence="8">Cell wall biogenesis; peptidoglycan biosynthesis.</text>
</comment>
<reference evidence="9" key="1">
    <citation type="submission" date="2019-10" db="EMBL/GenBank/DDBJ databases">
        <title>Malate fermentation in French cider.</title>
        <authorList>
            <person name="Cousin F.J."/>
            <person name="Medina Fernandez S."/>
            <person name="Misery B."/>
            <person name="Laplace J.-M."/>
            <person name="Cretenet M."/>
        </authorList>
    </citation>
    <scope>NUCLEOTIDE SEQUENCE</scope>
    <source>
        <strain evidence="9">UCMA15129</strain>
    </source>
</reference>
<comment type="caution">
    <text evidence="9">The sequence shown here is derived from an EMBL/GenBank/DDBJ whole genome shotgun (WGS) entry which is preliminary data.</text>
</comment>
<keyword evidence="6 8" id="KW-0961">Cell wall biogenesis/degradation</keyword>
<dbReference type="FunFam" id="3.40.50.1860:FF:000002">
    <property type="entry name" value="Glutamate racemase"/>
    <property type="match status" value="1"/>
</dbReference>
<keyword evidence="3 8" id="KW-0133">Cell shape</keyword>
<accession>A0A483BCY8</accession>
<dbReference type="InterPro" id="IPR015942">
    <property type="entry name" value="Asp/Glu/hydantoin_racemase"/>
</dbReference>
<dbReference type="NCBIfam" id="TIGR00067">
    <property type="entry name" value="glut_race"/>
    <property type="match status" value="1"/>
</dbReference>
<dbReference type="PANTHER" id="PTHR21198">
    <property type="entry name" value="GLUTAMATE RACEMASE"/>
    <property type="match status" value="1"/>
</dbReference>
<dbReference type="AlphaFoldDB" id="A0A483BCY8"/>
<dbReference type="InterPro" id="IPR001920">
    <property type="entry name" value="Asp/Glu_race"/>
</dbReference>
<dbReference type="InterPro" id="IPR004391">
    <property type="entry name" value="Glu_race"/>
</dbReference>
<comment type="catalytic activity">
    <reaction evidence="1 8">
        <text>L-glutamate = D-glutamate</text>
        <dbReference type="Rhea" id="RHEA:12813"/>
        <dbReference type="ChEBI" id="CHEBI:29985"/>
        <dbReference type="ChEBI" id="CHEBI:29986"/>
        <dbReference type="EC" id="5.1.1.3"/>
    </reaction>
</comment>
<evidence type="ECO:0000256" key="3">
    <source>
        <dbReference type="ARBA" id="ARBA00022960"/>
    </source>
</evidence>
<dbReference type="InterPro" id="IPR018187">
    <property type="entry name" value="Asp/Glu_racemase_AS_1"/>
</dbReference>
<evidence type="ECO:0000313" key="10">
    <source>
        <dbReference type="Proteomes" id="UP001281024"/>
    </source>
</evidence>
<feature type="active site" description="Proton donor/acceptor" evidence="8">
    <location>
        <position position="74"/>
    </location>
</feature>
<organism evidence="9 10">
    <name type="scientific">Oenococcus oeni</name>
    <name type="common">Leuconostoc oenos</name>
    <dbReference type="NCBI Taxonomy" id="1247"/>
    <lineage>
        <taxon>Bacteria</taxon>
        <taxon>Bacillati</taxon>
        <taxon>Bacillota</taxon>
        <taxon>Bacilli</taxon>
        <taxon>Lactobacillales</taxon>
        <taxon>Lactobacillaceae</taxon>
        <taxon>Oenococcus</taxon>
    </lineage>
</organism>
<evidence type="ECO:0000256" key="7">
    <source>
        <dbReference type="ARBA" id="ARBA00070053"/>
    </source>
</evidence>
<evidence type="ECO:0000256" key="4">
    <source>
        <dbReference type="ARBA" id="ARBA00022984"/>
    </source>
</evidence>
<evidence type="ECO:0000256" key="6">
    <source>
        <dbReference type="ARBA" id="ARBA00023316"/>
    </source>
</evidence>
<evidence type="ECO:0000256" key="1">
    <source>
        <dbReference type="ARBA" id="ARBA00001602"/>
    </source>
</evidence>
<sequence length="281" mass="31155">MDNRGIGYIDSGLGGLTVVREALKQLPNESVYFVGDEARMPYGPRPTVEIQKFTLQMADFLVKKHNIKALVVACNTATAQALPQLKAYLEIPVIGVISAGALAGINATRNLHVNVIGTQSTVESKAYYDQLIALNSDLVIEQKALPEFVQLVESDIAGTSQGKQIVYQAIHNWMEEKNDGKKSDTLVLGCTHFPILKKEIQAAVDKNVAVVDPASEEILQTAEILRKNNAFHDSKNINHHEKDVFYTTGNIGRFSKFTREWLNKSNLTIKELHIDQKGLKE</sequence>
<keyword evidence="5 8" id="KW-0413">Isomerase</keyword>
<dbReference type="GO" id="GO:0008360">
    <property type="term" value="P:regulation of cell shape"/>
    <property type="evidence" value="ECO:0007669"/>
    <property type="project" value="UniProtKB-KW"/>
</dbReference>
<dbReference type="InterPro" id="IPR033134">
    <property type="entry name" value="Asp/Glu_racemase_AS_2"/>
</dbReference>
<evidence type="ECO:0000313" key="9">
    <source>
        <dbReference type="EMBL" id="MDV7715740.1"/>
    </source>
</evidence>
<dbReference type="PROSITE" id="PS00924">
    <property type="entry name" value="ASP_GLU_RACEMASE_2"/>
    <property type="match status" value="1"/>
</dbReference>
<feature type="binding site" evidence="8">
    <location>
        <begin position="10"/>
        <end position="11"/>
    </location>
    <ligand>
        <name>substrate</name>
    </ligand>
</feature>
<evidence type="ECO:0000256" key="5">
    <source>
        <dbReference type="ARBA" id="ARBA00023235"/>
    </source>
</evidence>
<dbReference type="GO" id="GO:0008881">
    <property type="term" value="F:glutamate racemase activity"/>
    <property type="evidence" value="ECO:0007669"/>
    <property type="project" value="UniProtKB-UniRule"/>
</dbReference>
<dbReference type="FunFam" id="3.40.50.1860:FF:000001">
    <property type="entry name" value="Glutamate racemase"/>
    <property type="match status" value="1"/>
</dbReference>
<dbReference type="GO" id="GO:0071555">
    <property type="term" value="P:cell wall organization"/>
    <property type="evidence" value="ECO:0007669"/>
    <property type="project" value="UniProtKB-KW"/>
</dbReference>
<dbReference type="GO" id="GO:0009252">
    <property type="term" value="P:peptidoglycan biosynthetic process"/>
    <property type="evidence" value="ECO:0007669"/>
    <property type="project" value="UniProtKB-UniRule"/>
</dbReference>
<feature type="binding site" evidence="8">
    <location>
        <begin position="75"/>
        <end position="76"/>
    </location>
    <ligand>
        <name>substrate</name>
    </ligand>
</feature>
<dbReference type="Proteomes" id="UP001281024">
    <property type="component" value="Unassembled WGS sequence"/>
</dbReference>
<feature type="binding site" evidence="8">
    <location>
        <begin position="42"/>
        <end position="43"/>
    </location>
    <ligand>
        <name>substrate</name>
    </ligand>
</feature>
<evidence type="ECO:0000256" key="8">
    <source>
        <dbReference type="HAMAP-Rule" id="MF_00258"/>
    </source>
</evidence>
<dbReference type="Pfam" id="PF01177">
    <property type="entry name" value="Asp_Glu_race"/>
    <property type="match status" value="1"/>
</dbReference>
<gene>
    <name evidence="8 9" type="primary">murI</name>
    <name evidence="9" type="ORF">GA838_08345</name>
</gene>
<comment type="similarity">
    <text evidence="8">Belongs to the aspartate/glutamate racemases family.</text>
</comment>
<dbReference type="PANTHER" id="PTHR21198:SF2">
    <property type="entry name" value="GLUTAMATE RACEMASE"/>
    <property type="match status" value="1"/>
</dbReference>
<dbReference type="EC" id="5.1.1.3" evidence="2 8"/>
<dbReference type="RefSeq" id="WP_071435628.1">
    <property type="nucleotide sequence ID" value="NZ_MLON01000078.1"/>
</dbReference>
<keyword evidence="4 8" id="KW-0573">Peptidoglycan synthesis</keyword>
<protein>
    <recommendedName>
        <fullName evidence="7 8">Glutamate racemase</fullName>
        <ecNumber evidence="2 8">5.1.1.3</ecNumber>
    </recommendedName>
</protein>
<dbReference type="EMBL" id="WERV01000007">
    <property type="protein sequence ID" value="MDV7715740.1"/>
    <property type="molecule type" value="Genomic_DNA"/>
</dbReference>
<dbReference type="Gene3D" id="3.40.50.1860">
    <property type="match status" value="2"/>
</dbReference>
<dbReference type="SUPFAM" id="SSF53681">
    <property type="entry name" value="Aspartate/glutamate racemase"/>
    <property type="match status" value="2"/>
</dbReference>
<evidence type="ECO:0000256" key="2">
    <source>
        <dbReference type="ARBA" id="ARBA00013090"/>
    </source>
</evidence>
<comment type="function">
    <text evidence="8">Provides the (R)-glutamate required for cell wall biosynthesis.</text>
</comment>
<dbReference type="GO" id="GO:0042802">
    <property type="term" value="F:identical protein binding"/>
    <property type="evidence" value="ECO:0007669"/>
    <property type="project" value="UniProtKB-ARBA"/>
</dbReference>
<feature type="active site" description="Proton donor/acceptor" evidence="8">
    <location>
        <position position="190"/>
    </location>
</feature>
<dbReference type="HAMAP" id="MF_00258">
    <property type="entry name" value="Glu_racemase"/>
    <property type="match status" value="1"/>
</dbReference>
<dbReference type="PROSITE" id="PS00923">
    <property type="entry name" value="ASP_GLU_RACEMASE_1"/>
    <property type="match status" value="1"/>
</dbReference>
<name>A0A483BCY8_OENOE</name>
<feature type="binding site" evidence="8">
    <location>
        <begin position="191"/>
        <end position="192"/>
    </location>
    <ligand>
        <name>substrate</name>
    </ligand>
</feature>
<proteinExistence type="inferred from homology"/>